<accession>A0A413UX70</accession>
<comment type="caution">
    <text evidence="1">The sequence shown here is derived from an EMBL/GenBank/DDBJ whole genome shotgun (WGS) entry which is preliminary data.</text>
</comment>
<dbReference type="EMBL" id="QSGN01000047">
    <property type="protein sequence ID" value="RHB25139.1"/>
    <property type="molecule type" value="Genomic_DNA"/>
</dbReference>
<reference evidence="1 2" key="1">
    <citation type="submission" date="2018-08" db="EMBL/GenBank/DDBJ databases">
        <title>A genome reference for cultivated species of the human gut microbiota.</title>
        <authorList>
            <person name="Zou Y."/>
            <person name="Xue W."/>
            <person name="Luo G."/>
        </authorList>
    </citation>
    <scope>NUCLEOTIDE SEQUENCE [LARGE SCALE GENOMIC DNA]</scope>
    <source>
        <strain evidence="1 2">AM40-34</strain>
    </source>
</reference>
<proteinExistence type="predicted"/>
<gene>
    <name evidence="1" type="ORF">DW889_14670</name>
</gene>
<evidence type="ECO:0008006" key="3">
    <source>
        <dbReference type="Google" id="ProtNLM"/>
    </source>
</evidence>
<dbReference type="RefSeq" id="WP_117907632.1">
    <property type="nucleotide sequence ID" value="NZ_QSGN01000047.1"/>
</dbReference>
<evidence type="ECO:0000313" key="2">
    <source>
        <dbReference type="Proteomes" id="UP000283482"/>
    </source>
</evidence>
<organism evidence="1 2">
    <name type="scientific">Bacteroides stercoris</name>
    <dbReference type="NCBI Taxonomy" id="46506"/>
    <lineage>
        <taxon>Bacteria</taxon>
        <taxon>Pseudomonadati</taxon>
        <taxon>Bacteroidota</taxon>
        <taxon>Bacteroidia</taxon>
        <taxon>Bacteroidales</taxon>
        <taxon>Bacteroidaceae</taxon>
        <taxon>Bacteroides</taxon>
    </lineage>
</organism>
<sequence length="127" mass="14577">MKSKQVLSVEQMIHLQELGLDTSDGSMCFEWNESDADNMVVTSPDADTNYDYYHETYTLQDIIHNLPCFIGNKVLTIQKLADSYTCLYMEPYSGSMTNITESKELIDAAYEMLCWCIENGYIKTNQL</sequence>
<protein>
    <recommendedName>
        <fullName evidence="3">Phage ABA sandwich domain-containing protein</fullName>
    </recommendedName>
</protein>
<evidence type="ECO:0000313" key="1">
    <source>
        <dbReference type="EMBL" id="RHB25139.1"/>
    </source>
</evidence>
<dbReference type="AlphaFoldDB" id="A0A413UX70"/>
<dbReference type="Proteomes" id="UP000283482">
    <property type="component" value="Unassembled WGS sequence"/>
</dbReference>
<name>A0A413UX70_BACSE</name>